<feature type="domain" description="MucBP" evidence="3">
    <location>
        <begin position="688"/>
        <end position="747"/>
    </location>
</feature>
<keyword evidence="2" id="KW-0472">Membrane</keyword>
<dbReference type="Pfam" id="PF06458">
    <property type="entry name" value="MucBP"/>
    <property type="match status" value="3"/>
</dbReference>
<evidence type="ECO:0000259" key="3">
    <source>
        <dbReference type="Pfam" id="PF06458"/>
    </source>
</evidence>
<feature type="non-terminal residue" evidence="4">
    <location>
        <position position="771"/>
    </location>
</feature>
<proteinExistence type="predicted"/>
<reference evidence="4" key="1">
    <citation type="submission" date="2020-10" db="EMBL/GenBank/DDBJ databases">
        <authorList>
            <person name="Gilroy R."/>
        </authorList>
    </citation>
    <scope>NUCLEOTIDE SEQUENCE</scope>
    <source>
        <strain evidence="4">CHK195-15760</strain>
    </source>
</reference>
<feature type="domain" description="MucBP" evidence="3">
    <location>
        <begin position="552"/>
        <end position="614"/>
    </location>
</feature>
<sequence length="771" mass="89326">MKKSVKWVVLVFTIVLSLFSVPLYFVYAGLGIKLEAVAEEEKNYIKLNWEELKEEKGIYKIWGKKKEDKNFQTISTMDFEQNTEKVKVLNIYPTVEEMINFTVYSGESYQLPKSASLKRWMEEPNEEHKKGYGKGLIEVTPVSMNEFNQNPGNILKKNTEEYQYDIIMFGTWDENGNENINNQAVDEMKKYIASGRGVLFGHDTMNWDLSNSSGFVQLADYLKLYYDRSLPVFDGQNEVGNFAVGGVSKIQITKKGVTNFPWDIGEIGTMLQVPKTHTVYQFPKGDIWMQFCYSRNDINKRGNFYLTTWNNVGMIQTGHSNCEATEDEQKVLANTLFYLKQITKRTTQIHYLGRDEANPNPVEIGNFKFEGNGTVNFEFQQPEDKGSEYQYYIENILNKEISETETAMIKTGVKGFCYCLDHNAKTEIEGKEVNLENTKINLDSIHWKKDNYIHIKTIDNAGNESDTTHFKLEDIEIPNLEINQVEDQNVIEWKCSDEKSGVAEVILPDGTKTKELSGTYTIKKSGKQIFKVYDRAGNISEKEIIVKIPASVFIHYYDVESKEKIKTEEIKGELGEEYHIQPNIDLFYYELVKAPENLSGTMNEAKIEVSIYYRKKDAKINVIYKELETGNVIESMEIIGKIGDAYQTTSRLNEDQYEFINIIGEKDGTMMEANMTIEYQYKRRRAIVKIKYLDENENLIKQEEKEGLVGEKYETSQIDIPYYHKQKEENKTGIIQRDGNEVIYHYKKYKVDMGIKMWITEMKLNGEVKKG</sequence>
<dbReference type="Proteomes" id="UP000824093">
    <property type="component" value="Unassembled WGS sequence"/>
</dbReference>
<keyword evidence="2" id="KW-1133">Transmembrane helix</keyword>
<dbReference type="InterPro" id="IPR009459">
    <property type="entry name" value="MucBP_dom"/>
</dbReference>
<keyword evidence="1" id="KW-0677">Repeat</keyword>
<evidence type="ECO:0000313" key="5">
    <source>
        <dbReference type="Proteomes" id="UP000824093"/>
    </source>
</evidence>
<protein>
    <submittedName>
        <fullName evidence="4">DUF5057 domain-containing protein</fullName>
    </submittedName>
</protein>
<evidence type="ECO:0000256" key="1">
    <source>
        <dbReference type="ARBA" id="ARBA00022737"/>
    </source>
</evidence>
<feature type="transmembrane region" description="Helical" evidence="2">
    <location>
        <begin position="7"/>
        <end position="27"/>
    </location>
</feature>
<dbReference type="AlphaFoldDB" id="A0A9D1M228"/>
<gene>
    <name evidence="4" type="ORF">IAB70_07365</name>
</gene>
<feature type="domain" description="MucBP" evidence="3">
    <location>
        <begin position="619"/>
        <end position="682"/>
    </location>
</feature>
<comment type="caution">
    <text evidence="4">The sequence shown here is derived from an EMBL/GenBank/DDBJ whole genome shotgun (WGS) entry which is preliminary data.</text>
</comment>
<dbReference type="EMBL" id="DVNH01000060">
    <property type="protein sequence ID" value="HIU52405.1"/>
    <property type="molecule type" value="Genomic_DNA"/>
</dbReference>
<accession>A0A9D1M228</accession>
<evidence type="ECO:0000313" key="4">
    <source>
        <dbReference type="EMBL" id="HIU52405.1"/>
    </source>
</evidence>
<keyword evidence="2" id="KW-0812">Transmembrane</keyword>
<name>A0A9D1M228_9FIRM</name>
<organism evidence="4 5">
    <name type="scientific">Candidatus Merdicola faecigallinarum</name>
    <dbReference type="NCBI Taxonomy" id="2840862"/>
    <lineage>
        <taxon>Bacteria</taxon>
        <taxon>Bacillati</taxon>
        <taxon>Bacillota</taxon>
        <taxon>Clostridia</taxon>
        <taxon>Candidatus Merdicola</taxon>
    </lineage>
</organism>
<reference evidence="4" key="2">
    <citation type="journal article" date="2021" name="PeerJ">
        <title>Extensive microbial diversity within the chicken gut microbiome revealed by metagenomics and culture.</title>
        <authorList>
            <person name="Gilroy R."/>
            <person name="Ravi A."/>
            <person name="Getino M."/>
            <person name="Pursley I."/>
            <person name="Horton D.L."/>
            <person name="Alikhan N.F."/>
            <person name="Baker D."/>
            <person name="Gharbi K."/>
            <person name="Hall N."/>
            <person name="Watson M."/>
            <person name="Adriaenssens E.M."/>
            <person name="Foster-Nyarko E."/>
            <person name="Jarju S."/>
            <person name="Secka A."/>
            <person name="Antonio M."/>
            <person name="Oren A."/>
            <person name="Chaudhuri R.R."/>
            <person name="La Ragione R."/>
            <person name="Hildebrand F."/>
            <person name="Pallen M.J."/>
        </authorList>
    </citation>
    <scope>NUCLEOTIDE SEQUENCE</scope>
    <source>
        <strain evidence="4">CHK195-15760</strain>
    </source>
</reference>
<evidence type="ECO:0000256" key="2">
    <source>
        <dbReference type="SAM" id="Phobius"/>
    </source>
</evidence>
<dbReference type="Gene3D" id="3.10.20.320">
    <property type="entry name" value="Putative peptidoglycan bound protein (lpxtg motif)"/>
    <property type="match status" value="3"/>
</dbReference>